<keyword evidence="1 2" id="KW-0378">Hydrolase</keyword>
<accession>A0A5P1FVJ5</accession>
<comment type="pathway">
    <text evidence="2">Amino-acid degradation; L-valine degradation.</text>
</comment>
<dbReference type="Pfam" id="PF16113">
    <property type="entry name" value="ECH_2"/>
    <property type="match status" value="1"/>
</dbReference>
<name>A0A5P1FVJ5_ASPOF</name>
<dbReference type="Pfam" id="PF08387">
    <property type="entry name" value="FBD"/>
    <property type="match status" value="1"/>
</dbReference>
<dbReference type="AlphaFoldDB" id="A0A5P1FVJ5"/>
<dbReference type="InterPro" id="IPR045004">
    <property type="entry name" value="ECH_dom"/>
</dbReference>
<gene>
    <name evidence="6" type="ORF">A4U43_C01F21770</name>
</gene>
<feature type="domain" description="FBD" evidence="4">
    <location>
        <begin position="158"/>
        <end position="192"/>
    </location>
</feature>
<organism evidence="6 7">
    <name type="scientific">Asparagus officinalis</name>
    <name type="common">Garden asparagus</name>
    <dbReference type="NCBI Taxonomy" id="4686"/>
    <lineage>
        <taxon>Eukaryota</taxon>
        <taxon>Viridiplantae</taxon>
        <taxon>Streptophyta</taxon>
        <taxon>Embryophyta</taxon>
        <taxon>Tracheophyta</taxon>
        <taxon>Spermatophyta</taxon>
        <taxon>Magnoliopsida</taxon>
        <taxon>Liliopsida</taxon>
        <taxon>Asparagales</taxon>
        <taxon>Asparagaceae</taxon>
        <taxon>Asparagoideae</taxon>
        <taxon>Asparagus</taxon>
    </lineage>
</organism>
<dbReference type="Proteomes" id="UP000243459">
    <property type="component" value="Chromosome 1"/>
</dbReference>
<dbReference type="InterPro" id="IPR029045">
    <property type="entry name" value="ClpP/crotonase-like_dom_sf"/>
</dbReference>
<dbReference type="InterPro" id="IPR032259">
    <property type="entry name" value="HIBYL-CoA-H"/>
</dbReference>
<evidence type="ECO:0000259" key="5">
    <source>
        <dbReference type="Pfam" id="PF16113"/>
    </source>
</evidence>
<dbReference type="GO" id="GO:0005829">
    <property type="term" value="C:cytosol"/>
    <property type="evidence" value="ECO:0007669"/>
    <property type="project" value="TreeGrafter"/>
</dbReference>
<keyword evidence="7" id="KW-1185">Reference proteome</keyword>
<feature type="region of interest" description="Disordered" evidence="3">
    <location>
        <begin position="1"/>
        <end position="77"/>
    </location>
</feature>
<evidence type="ECO:0000313" key="7">
    <source>
        <dbReference type="Proteomes" id="UP000243459"/>
    </source>
</evidence>
<dbReference type="GO" id="GO:0006574">
    <property type="term" value="P:L-valine catabolic process"/>
    <property type="evidence" value="ECO:0007669"/>
    <property type="project" value="UniProtKB-UniRule"/>
</dbReference>
<dbReference type="SUPFAM" id="SSF52096">
    <property type="entry name" value="ClpP/crotonase"/>
    <property type="match status" value="1"/>
</dbReference>
<dbReference type="GO" id="GO:0003860">
    <property type="term" value="F:3-hydroxyisobutyryl-CoA hydrolase activity"/>
    <property type="evidence" value="ECO:0007669"/>
    <property type="project" value="UniProtKB-UniRule"/>
</dbReference>
<evidence type="ECO:0000256" key="1">
    <source>
        <dbReference type="ARBA" id="ARBA00022801"/>
    </source>
</evidence>
<evidence type="ECO:0000313" key="6">
    <source>
        <dbReference type="EMBL" id="ONK80791.1"/>
    </source>
</evidence>
<dbReference type="PANTHER" id="PTHR43176:SF5">
    <property type="entry name" value="3-HYDROXYISOBUTYRYL-COA HYDROLASE-LIKE PROTEIN 4, MITOCHONDRIAL"/>
    <property type="match status" value="1"/>
</dbReference>
<feature type="compositionally biased region" description="Low complexity" evidence="3">
    <location>
        <begin position="8"/>
        <end position="49"/>
    </location>
</feature>
<evidence type="ECO:0000256" key="3">
    <source>
        <dbReference type="SAM" id="MobiDB-lite"/>
    </source>
</evidence>
<dbReference type="Gene3D" id="3.90.226.10">
    <property type="entry name" value="2-enoyl-CoA Hydratase, Chain A, domain 1"/>
    <property type="match status" value="1"/>
</dbReference>
<evidence type="ECO:0000259" key="4">
    <source>
        <dbReference type="Pfam" id="PF08387"/>
    </source>
</evidence>
<reference evidence="7" key="1">
    <citation type="journal article" date="2017" name="Nat. Commun.">
        <title>The asparagus genome sheds light on the origin and evolution of a young Y chromosome.</title>
        <authorList>
            <person name="Harkess A."/>
            <person name="Zhou J."/>
            <person name="Xu C."/>
            <person name="Bowers J.E."/>
            <person name="Van der Hulst R."/>
            <person name="Ayyampalayam S."/>
            <person name="Mercati F."/>
            <person name="Riccardi P."/>
            <person name="McKain M.R."/>
            <person name="Kakrana A."/>
            <person name="Tang H."/>
            <person name="Ray J."/>
            <person name="Groenendijk J."/>
            <person name="Arikit S."/>
            <person name="Mathioni S.M."/>
            <person name="Nakano M."/>
            <person name="Shan H."/>
            <person name="Telgmann-Rauber A."/>
            <person name="Kanno A."/>
            <person name="Yue Z."/>
            <person name="Chen H."/>
            <person name="Li W."/>
            <person name="Chen Y."/>
            <person name="Xu X."/>
            <person name="Zhang Y."/>
            <person name="Luo S."/>
            <person name="Chen H."/>
            <person name="Gao J."/>
            <person name="Mao Z."/>
            <person name="Pires J.C."/>
            <person name="Luo M."/>
            <person name="Kudrna D."/>
            <person name="Wing R.A."/>
            <person name="Meyers B.C."/>
            <person name="Yi K."/>
            <person name="Kong H."/>
            <person name="Lavrijsen P."/>
            <person name="Sunseri F."/>
            <person name="Falavigna A."/>
            <person name="Ye Y."/>
            <person name="Leebens-Mack J.H."/>
            <person name="Chen G."/>
        </authorList>
    </citation>
    <scope>NUCLEOTIDE SEQUENCE [LARGE SCALE GENOMIC DNA]</scope>
    <source>
        <strain evidence="7">cv. DH0086</strain>
    </source>
</reference>
<dbReference type="InterPro" id="IPR006566">
    <property type="entry name" value="FBD"/>
</dbReference>
<comment type="catalytic activity">
    <reaction evidence="2">
        <text>3-hydroxy-2-methylpropanoyl-CoA + H2O = 3-hydroxy-2-methylpropanoate + CoA + H(+)</text>
        <dbReference type="Rhea" id="RHEA:20888"/>
        <dbReference type="ChEBI" id="CHEBI:11805"/>
        <dbReference type="ChEBI" id="CHEBI:15377"/>
        <dbReference type="ChEBI" id="CHEBI:15378"/>
        <dbReference type="ChEBI" id="CHEBI:57287"/>
        <dbReference type="ChEBI" id="CHEBI:57340"/>
        <dbReference type="EC" id="3.1.2.4"/>
    </reaction>
</comment>
<proteinExistence type="inferred from homology"/>
<evidence type="ECO:0000256" key="2">
    <source>
        <dbReference type="RuleBase" id="RU369070"/>
    </source>
</evidence>
<feature type="domain" description="Enoyl-CoA hydratase/isomerase" evidence="5">
    <location>
        <begin position="223"/>
        <end position="281"/>
    </location>
</feature>
<sequence length="326" mass="35358">MSSPNVNPASDSHAPSLSSSAPANTSSPSLSSSAPANASSPSPATPSSDNTDNASRENVETTNPIQEKRRRKKTSEVMQIASFRQGRKFSIKFAEARPSVHHVLAVTSVVPDLSATGFFSSGDYIDDVCVVFAFKAISDKKIATISSDGFWEEEESFNCTFSQLKVVEVTDFSGITSELKLIEFVLANSPVLGFCEEAEIEEMVKHYKNFISQEATEWGTLYIRSPIFAYVDGVTMWLGIGLSGHGCYRVVTERTMLAMPENAIGLFPDVGFAYIDAQTPGDGAVGMSFKFLPYFHAVISRSMVVVGISALTMVLDYNDDILNSNC</sequence>
<dbReference type="EC" id="3.1.2.4" evidence="2"/>
<dbReference type="Gramene" id="ONK80791">
    <property type="protein sequence ID" value="ONK80791"/>
    <property type="gene ID" value="A4U43_C01F21770"/>
</dbReference>
<protein>
    <recommendedName>
        <fullName evidence="2">3-hydroxyisobutyryl-CoA hydrolase</fullName>
        <shortName evidence="2">HIB-CoA hydrolase</shortName>
        <shortName evidence="2">HIBYL-CoA-H</shortName>
        <ecNumber evidence="2">3.1.2.4</ecNumber>
    </recommendedName>
    <alternativeName>
        <fullName evidence="2">3-hydroxyisobutyryl-coenzyme A hydrolase</fullName>
    </alternativeName>
</protein>
<comment type="similarity">
    <text evidence="2">Belongs to the enoyl-CoA hydratase/isomerase family.</text>
</comment>
<dbReference type="PANTHER" id="PTHR43176">
    <property type="entry name" value="3-HYDROXYISOBUTYRYL-COA HYDROLASE-RELATED"/>
    <property type="match status" value="1"/>
</dbReference>
<comment type="function">
    <text evidence="2">Hydrolyzes 3-hydroxyisobutyryl-CoA (HIBYL-CoA), a saline catabolite. Has high activity toward isobutyryl-CoA. Could be an isobutyryl-CoA dehydrogenase that functions in valine catabolism.</text>
</comment>
<dbReference type="EMBL" id="CM007381">
    <property type="protein sequence ID" value="ONK80791.1"/>
    <property type="molecule type" value="Genomic_DNA"/>
</dbReference>